<proteinExistence type="predicted"/>
<accession>A0A5R9L4F3</accession>
<name>A0A5R9L4F3_9BACT</name>
<organism evidence="6 7">
    <name type="scientific">Dyadobacter luticola</name>
    <dbReference type="NCBI Taxonomy" id="1979387"/>
    <lineage>
        <taxon>Bacteria</taxon>
        <taxon>Pseudomonadati</taxon>
        <taxon>Bacteroidota</taxon>
        <taxon>Cytophagia</taxon>
        <taxon>Cytophagales</taxon>
        <taxon>Spirosomataceae</taxon>
        <taxon>Dyadobacter</taxon>
    </lineage>
</organism>
<evidence type="ECO:0000259" key="4">
    <source>
        <dbReference type="PROSITE" id="PS50043"/>
    </source>
</evidence>
<dbReference type="CDD" id="cd06170">
    <property type="entry name" value="LuxR_C_like"/>
    <property type="match status" value="1"/>
</dbReference>
<sequence>MKHILIFDNYYIVRAALSAIVEGLPQDISTAEATSLTEMFAELSAKKYDLVILEAFMPEGSGISIIERIKKVQPDARILIFSTANESFYATFYLKAGANGFLSKNAARDEIECAISTVLDTGNYLSNAVSRQLISNLKVPRPKTEDPLKGLSAREVEVMDLLVEGLWLKEIAHQLNLTESSVSTYKARIFGKLHVSNVIELYRKVNFFKNQTMAS</sequence>
<dbReference type="SMART" id="SM00448">
    <property type="entry name" value="REC"/>
    <property type="match status" value="1"/>
</dbReference>
<dbReference type="InterPro" id="IPR000792">
    <property type="entry name" value="Tscrpt_reg_LuxR_C"/>
</dbReference>
<evidence type="ECO:0000313" key="7">
    <source>
        <dbReference type="Proteomes" id="UP000306402"/>
    </source>
</evidence>
<evidence type="ECO:0000256" key="3">
    <source>
        <dbReference type="PROSITE-ProRule" id="PRU00169"/>
    </source>
</evidence>
<dbReference type="InterPro" id="IPR039420">
    <property type="entry name" value="WalR-like"/>
</dbReference>
<dbReference type="PROSITE" id="PS50110">
    <property type="entry name" value="RESPONSE_REGULATORY"/>
    <property type="match status" value="1"/>
</dbReference>
<dbReference type="SUPFAM" id="SSF46894">
    <property type="entry name" value="C-terminal effector domain of the bipartite response regulators"/>
    <property type="match status" value="1"/>
</dbReference>
<gene>
    <name evidence="6" type="ORF">FEN17_07400</name>
</gene>
<dbReference type="EMBL" id="VCEJ01000002">
    <property type="protein sequence ID" value="TLV03423.1"/>
    <property type="molecule type" value="Genomic_DNA"/>
</dbReference>
<dbReference type="InterPro" id="IPR011006">
    <property type="entry name" value="CheY-like_superfamily"/>
</dbReference>
<dbReference type="CDD" id="cd17535">
    <property type="entry name" value="REC_NarL-like"/>
    <property type="match status" value="1"/>
</dbReference>
<feature type="domain" description="HTH luxR-type" evidence="4">
    <location>
        <begin position="144"/>
        <end position="209"/>
    </location>
</feature>
<dbReference type="GO" id="GO:0006355">
    <property type="term" value="P:regulation of DNA-templated transcription"/>
    <property type="evidence" value="ECO:0007669"/>
    <property type="project" value="InterPro"/>
</dbReference>
<evidence type="ECO:0000313" key="6">
    <source>
        <dbReference type="EMBL" id="TLV03423.1"/>
    </source>
</evidence>
<keyword evidence="1" id="KW-0597">Phosphoprotein</keyword>
<dbReference type="SMART" id="SM00421">
    <property type="entry name" value="HTH_LUXR"/>
    <property type="match status" value="1"/>
</dbReference>
<dbReference type="PANTHER" id="PTHR43214">
    <property type="entry name" value="TWO-COMPONENT RESPONSE REGULATOR"/>
    <property type="match status" value="1"/>
</dbReference>
<dbReference type="PROSITE" id="PS50043">
    <property type="entry name" value="HTH_LUXR_2"/>
    <property type="match status" value="1"/>
</dbReference>
<keyword evidence="7" id="KW-1185">Reference proteome</keyword>
<feature type="domain" description="Response regulatory" evidence="5">
    <location>
        <begin position="3"/>
        <end position="119"/>
    </location>
</feature>
<dbReference type="GO" id="GO:0000160">
    <property type="term" value="P:phosphorelay signal transduction system"/>
    <property type="evidence" value="ECO:0007669"/>
    <property type="project" value="InterPro"/>
</dbReference>
<protein>
    <submittedName>
        <fullName evidence="6">Response regulator transcription factor</fullName>
    </submittedName>
</protein>
<dbReference type="OrthoDB" id="9797341at2"/>
<evidence type="ECO:0000259" key="5">
    <source>
        <dbReference type="PROSITE" id="PS50110"/>
    </source>
</evidence>
<dbReference type="InterPro" id="IPR016032">
    <property type="entry name" value="Sig_transdc_resp-reg_C-effctor"/>
</dbReference>
<dbReference type="RefSeq" id="WP_138364631.1">
    <property type="nucleotide sequence ID" value="NZ_VCEJ01000002.1"/>
</dbReference>
<dbReference type="SUPFAM" id="SSF52172">
    <property type="entry name" value="CheY-like"/>
    <property type="match status" value="1"/>
</dbReference>
<dbReference type="Pfam" id="PF00196">
    <property type="entry name" value="GerE"/>
    <property type="match status" value="1"/>
</dbReference>
<dbReference type="Proteomes" id="UP000306402">
    <property type="component" value="Unassembled WGS sequence"/>
</dbReference>
<keyword evidence="2" id="KW-0238">DNA-binding</keyword>
<dbReference type="GO" id="GO:0003677">
    <property type="term" value="F:DNA binding"/>
    <property type="evidence" value="ECO:0007669"/>
    <property type="project" value="UniProtKB-KW"/>
</dbReference>
<dbReference type="InterPro" id="IPR001789">
    <property type="entry name" value="Sig_transdc_resp-reg_receiver"/>
</dbReference>
<dbReference type="InterPro" id="IPR058245">
    <property type="entry name" value="NreC/VraR/RcsB-like_REC"/>
</dbReference>
<comment type="caution">
    <text evidence="6">The sequence shown here is derived from an EMBL/GenBank/DDBJ whole genome shotgun (WGS) entry which is preliminary data.</text>
</comment>
<dbReference type="PANTHER" id="PTHR43214:SF43">
    <property type="entry name" value="TWO-COMPONENT RESPONSE REGULATOR"/>
    <property type="match status" value="1"/>
</dbReference>
<dbReference type="PRINTS" id="PR00038">
    <property type="entry name" value="HTHLUXR"/>
</dbReference>
<comment type="caution">
    <text evidence="3">Lacks conserved residue(s) required for the propagation of feature annotation.</text>
</comment>
<reference evidence="6 7" key="1">
    <citation type="submission" date="2019-05" db="EMBL/GenBank/DDBJ databases">
        <authorList>
            <person name="Qu J.-H."/>
        </authorList>
    </citation>
    <scope>NUCLEOTIDE SEQUENCE [LARGE SCALE GENOMIC DNA]</scope>
    <source>
        <strain evidence="6 7">T17</strain>
    </source>
</reference>
<evidence type="ECO:0000256" key="2">
    <source>
        <dbReference type="ARBA" id="ARBA00023125"/>
    </source>
</evidence>
<dbReference type="Pfam" id="PF00072">
    <property type="entry name" value="Response_reg"/>
    <property type="match status" value="1"/>
</dbReference>
<dbReference type="AlphaFoldDB" id="A0A5R9L4F3"/>
<dbReference type="Gene3D" id="3.40.50.2300">
    <property type="match status" value="1"/>
</dbReference>
<evidence type="ECO:0000256" key="1">
    <source>
        <dbReference type="ARBA" id="ARBA00022553"/>
    </source>
</evidence>